<accession>A0A317FCP8</accession>
<dbReference type="EMBL" id="QGNA01000003">
    <property type="protein sequence ID" value="PWS36625.1"/>
    <property type="molecule type" value="Genomic_DNA"/>
</dbReference>
<reference evidence="2" key="1">
    <citation type="submission" date="2018-05" db="EMBL/GenBank/DDBJ databases">
        <authorList>
            <person name="Du Z."/>
            <person name="Wang X."/>
        </authorList>
    </citation>
    <scope>NUCLEOTIDE SEQUENCE [LARGE SCALE GENOMIC DNA]</scope>
    <source>
        <strain evidence="2">CQN31</strain>
    </source>
</reference>
<comment type="caution">
    <text evidence="1">The sequence shown here is derived from an EMBL/GenBank/DDBJ whole genome shotgun (WGS) entry which is preliminary data.</text>
</comment>
<evidence type="ECO:0000313" key="2">
    <source>
        <dbReference type="Proteomes" id="UP000245765"/>
    </source>
</evidence>
<sequence length="132" mass="13943">MVDGVVESTLSSDQAHCVLWLRELDTGLFTLGMPVAQLPPAIEHFARLLAESAQGGQDIRSKLIGTDGVFRARWCNGHDDADGNFVLVLALESGGRLAFALSAAATAALKDSLCGTGHRAAPAPREDLQFTP</sequence>
<name>A0A317FCP8_9PROT</name>
<dbReference type="AlphaFoldDB" id="A0A317FCP8"/>
<evidence type="ECO:0000313" key="1">
    <source>
        <dbReference type="EMBL" id="PWS36625.1"/>
    </source>
</evidence>
<proteinExistence type="predicted"/>
<organism evidence="1 2">
    <name type="scientific">Falsiroseomonas bella</name>
    <dbReference type="NCBI Taxonomy" id="2184016"/>
    <lineage>
        <taxon>Bacteria</taxon>
        <taxon>Pseudomonadati</taxon>
        <taxon>Pseudomonadota</taxon>
        <taxon>Alphaproteobacteria</taxon>
        <taxon>Acetobacterales</taxon>
        <taxon>Roseomonadaceae</taxon>
        <taxon>Falsiroseomonas</taxon>
    </lineage>
</organism>
<dbReference type="Proteomes" id="UP000245765">
    <property type="component" value="Unassembled WGS sequence"/>
</dbReference>
<gene>
    <name evidence="1" type="ORF">DFH01_15925</name>
</gene>
<protein>
    <submittedName>
        <fullName evidence="1">Uncharacterized protein</fullName>
    </submittedName>
</protein>
<keyword evidence="2" id="KW-1185">Reference proteome</keyword>